<name>A0A397W216_9GLOM</name>
<organism evidence="2 3">
    <name type="scientific">Gigaspora rosea</name>
    <dbReference type="NCBI Taxonomy" id="44941"/>
    <lineage>
        <taxon>Eukaryota</taxon>
        <taxon>Fungi</taxon>
        <taxon>Fungi incertae sedis</taxon>
        <taxon>Mucoromycota</taxon>
        <taxon>Glomeromycotina</taxon>
        <taxon>Glomeromycetes</taxon>
        <taxon>Diversisporales</taxon>
        <taxon>Gigasporaceae</taxon>
        <taxon>Gigaspora</taxon>
    </lineage>
</organism>
<dbReference type="AlphaFoldDB" id="A0A397W216"/>
<evidence type="ECO:0000256" key="1">
    <source>
        <dbReference type="SAM" id="MobiDB-lite"/>
    </source>
</evidence>
<accession>A0A397W216</accession>
<protein>
    <submittedName>
        <fullName evidence="2">Uncharacterized protein</fullName>
    </submittedName>
</protein>
<feature type="compositionally biased region" description="Basic residues" evidence="1">
    <location>
        <begin position="96"/>
        <end position="108"/>
    </location>
</feature>
<reference evidence="2 3" key="1">
    <citation type="submission" date="2018-06" db="EMBL/GenBank/DDBJ databases">
        <title>Comparative genomics reveals the genomic features of Rhizophagus irregularis, R. cerebriforme, R. diaphanum and Gigaspora rosea, and their symbiotic lifestyle signature.</title>
        <authorList>
            <person name="Morin E."/>
            <person name="San Clemente H."/>
            <person name="Chen E.C.H."/>
            <person name="De La Providencia I."/>
            <person name="Hainaut M."/>
            <person name="Kuo A."/>
            <person name="Kohler A."/>
            <person name="Murat C."/>
            <person name="Tang N."/>
            <person name="Roy S."/>
            <person name="Loubradou J."/>
            <person name="Henrissat B."/>
            <person name="Grigoriev I.V."/>
            <person name="Corradi N."/>
            <person name="Roux C."/>
            <person name="Martin F.M."/>
        </authorList>
    </citation>
    <scope>NUCLEOTIDE SEQUENCE [LARGE SCALE GENOMIC DNA]</scope>
    <source>
        <strain evidence="2 3">DAOM 194757</strain>
    </source>
</reference>
<comment type="caution">
    <text evidence="2">The sequence shown here is derived from an EMBL/GenBank/DDBJ whole genome shotgun (WGS) entry which is preliminary data.</text>
</comment>
<feature type="region of interest" description="Disordered" evidence="1">
    <location>
        <begin position="90"/>
        <end position="119"/>
    </location>
</feature>
<dbReference type="EMBL" id="QKWP01000071">
    <property type="protein sequence ID" value="RIB28248.1"/>
    <property type="molecule type" value="Genomic_DNA"/>
</dbReference>
<keyword evidence="3" id="KW-1185">Reference proteome</keyword>
<dbReference type="OrthoDB" id="2399478at2759"/>
<proteinExistence type="predicted"/>
<evidence type="ECO:0000313" key="2">
    <source>
        <dbReference type="EMBL" id="RIB28248.1"/>
    </source>
</evidence>
<feature type="compositionally biased region" description="Polar residues" evidence="1">
    <location>
        <begin position="109"/>
        <end position="119"/>
    </location>
</feature>
<gene>
    <name evidence="2" type="ORF">C2G38_2158326</name>
</gene>
<sequence length="119" mass="13602">MSACILSVENFFKHILNDIKNNGQILAGIENFKKGYEKSESISMGKLSSSYLFQQNSTSQAKTVRSGGKIKVQPVSVQRRKLHAKKENIDPTEMKMRKKRSTTKRAHNLSRSFLRNEQN</sequence>
<evidence type="ECO:0000313" key="3">
    <source>
        <dbReference type="Proteomes" id="UP000266673"/>
    </source>
</evidence>
<dbReference type="Proteomes" id="UP000266673">
    <property type="component" value="Unassembled WGS sequence"/>
</dbReference>